<sequence>MTSIKRFIKAYKDYLTEGETGDAALLESQLYGFGTHPDLLKQLQGLADYYPTIDLEQLRQLPKGTLGHEYAQHMQDNGIQPLEVSDDLKEEAKRHPFALRYTVTHDIFHILLGFDTSYSGEAGVFGFTVGQNYTKTLNLTYPLIKLILVLIKPWQAQDILASARRGKKLGEQADCLLAYPFEENWTRSITDIRAELGLVSGGKPSKRSAREIANVLPSAAA</sequence>
<gene>
    <name evidence="1" type="ORF">C1752_00580</name>
</gene>
<dbReference type="Proteomes" id="UP000248857">
    <property type="component" value="Unassembled WGS sequence"/>
</dbReference>
<proteinExistence type="predicted"/>
<evidence type="ECO:0000313" key="2">
    <source>
        <dbReference type="Proteomes" id="UP000248857"/>
    </source>
</evidence>
<evidence type="ECO:0008006" key="3">
    <source>
        <dbReference type="Google" id="ProtNLM"/>
    </source>
</evidence>
<comment type="caution">
    <text evidence="1">The sequence shown here is derived from an EMBL/GenBank/DDBJ whole genome shotgun (WGS) entry which is preliminary data.</text>
</comment>
<dbReference type="PANTHER" id="PTHR12922">
    <property type="entry name" value="UBIQUINONE BIOSYNTHESIS PROTEIN"/>
    <property type="match status" value="1"/>
</dbReference>
<keyword evidence="2" id="KW-1185">Reference proteome</keyword>
<accession>A0A2W1JNF5</accession>
<dbReference type="OrthoDB" id="5720816at2"/>
<protein>
    <recommendedName>
        <fullName evidence="3">Coenzyme Q (Ubiquinone) biosynthesis protein Coq4</fullName>
    </recommendedName>
</protein>
<dbReference type="InterPro" id="IPR007715">
    <property type="entry name" value="Coq4"/>
</dbReference>
<evidence type="ECO:0000313" key="1">
    <source>
        <dbReference type="EMBL" id="PZD74756.1"/>
    </source>
</evidence>
<organism evidence="1 2">
    <name type="scientific">Acaryochloris thomasi RCC1774</name>
    <dbReference type="NCBI Taxonomy" id="1764569"/>
    <lineage>
        <taxon>Bacteria</taxon>
        <taxon>Bacillati</taxon>
        <taxon>Cyanobacteriota</taxon>
        <taxon>Cyanophyceae</taxon>
        <taxon>Acaryochloridales</taxon>
        <taxon>Acaryochloridaceae</taxon>
        <taxon>Acaryochloris</taxon>
        <taxon>Acaryochloris thomasi</taxon>
    </lineage>
</organism>
<reference evidence="1 2" key="1">
    <citation type="journal article" date="2018" name="Sci. Rep.">
        <title>A novel species of the marine cyanobacterium Acaryochloris with a unique pigment content and lifestyle.</title>
        <authorList>
            <person name="Partensky F."/>
            <person name="Six C."/>
            <person name="Ratin M."/>
            <person name="Garczarek L."/>
            <person name="Vaulot D."/>
            <person name="Probert I."/>
            <person name="Calteau A."/>
            <person name="Gourvil P."/>
            <person name="Marie D."/>
            <person name="Grebert T."/>
            <person name="Bouchier C."/>
            <person name="Le Panse S."/>
            <person name="Gachenot M."/>
            <person name="Rodriguez F."/>
            <person name="Garrido J.L."/>
        </authorList>
    </citation>
    <scope>NUCLEOTIDE SEQUENCE [LARGE SCALE GENOMIC DNA]</scope>
    <source>
        <strain evidence="1 2">RCC1774</strain>
    </source>
</reference>
<dbReference type="Pfam" id="PF05019">
    <property type="entry name" value="Coq4"/>
    <property type="match status" value="1"/>
</dbReference>
<dbReference type="AlphaFoldDB" id="A0A2W1JNF5"/>
<name>A0A2W1JNF5_9CYAN</name>
<dbReference type="GO" id="GO:0006744">
    <property type="term" value="P:ubiquinone biosynthetic process"/>
    <property type="evidence" value="ECO:0007669"/>
    <property type="project" value="InterPro"/>
</dbReference>
<dbReference type="EMBL" id="PQWO01000002">
    <property type="protein sequence ID" value="PZD74756.1"/>
    <property type="molecule type" value="Genomic_DNA"/>
</dbReference>
<dbReference type="PANTHER" id="PTHR12922:SF7">
    <property type="entry name" value="UBIQUINONE BIOSYNTHESIS PROTEIN COQ4 HOMOLOG, MITOCHONDRIAL"/>
    <property type="match status" value="1"/>
</dbReference>
<dbReference type="RefSeq" id="WP_110984576.1">
    <property type="nucleotide sequence ID" value="NZ_CAWNWM010000002.1"/>
</dbReference>